<name>A0ABQ1MEJ9_9PROT</name>
<gene>
    <name evidence="3" type="ORF">GCM10007207_25890</name>
</gene>
<feature type="chain" id="PRO_5046069627" evidence="2">
    <location>
        <begin position="24"/>
        <end position="146"/>
    </location>
</feature>
<proteinExistence type="predicted"/>
<feature type="signal peptide" evidence="2">
    <location>
        <begin position="1"/>
        <end position="23"/>
    </location>
</feature>
<evidence type="ECO:0000256" key="2">
    <source>
        <dbReference type="SAM" id="SignalP"/>
    </source>
</evidence>
<sequence>MDFQTMSRYARILAGIALPGVLAACSGQSTPPLYSWQNFQAQQYLYLQGKTDPLAQINVMEKDMEKARAKGLSVPPGFHAHLGLLYATEGKTDLAQQEFTQEKTLFPEATTYMDFLLKNLGQAPGSFSNSPQTQNVSAPQNTKVSS</sequence>
<organism evidence="3 4">
    <name type="scientific">Asaia siamensis</name>
    <dbReference type="NCBI Taxonomy" id="110479"/>
    <lineage>
        <taxon>Bacteria</taxon>
        <taxon>Pseudomonadati</taxon>
        <taxon>Pseudomonadota</taxon>
        <taxon>Alphaproteobacteria</taxon>
        <taxon>Acetobacterales</taxon>
        <taxon>Acetobacteraceae</taxon>
        <taxon>Asaia</taxon>
    </lineage>
</organism>
<accession>A0ABQ1MEJ9</accession>
<keyword evidence="2" id="KW-0732">Signal</keyword>
<reference evidence="4" key="1">
    <citation type="journal article" date="2019" name="Int. J. Syst. Evol. Microbiol.">
        <title>The Global Catalogue of Microorganisms (GCM) 10K type strain sequencing project: providing services to taxonomists for standard genome sequencing and annotation.</title>
        <authorList>
            <consortium name="The Broad Institute Genomics Platform"/>
            <consortium name="The Broad Institute Genome Sequencing Center for Infectious Disease"/>
            <person name="Wu L."/>
            <person name="Ma J."/>
        </authorList>
    </citation>
    <scope>NUCLEOTIDE SEQUENCE [LARGE SCALE GENOMIC DNA]</scope>
    <source>
        <strain evidence="4">CCM 7132</strain>
    </source>
</reference>
<keyword evidence="3" id="KW-0449">Lipoprotein</keyword>
<comment type="caution">
    <text evidence="3">The sequence shown here is derived from an EMBL/GenBank/DDBJ whole genome shotgun (WGS) entry which is preliminary data.</text>
</comment>
<evidence type="ECO:0000256" key="1">
    <source>
        <dbReference type="SAM" id="MobiDB-lite"/>
    </source>
</evidence>
<protein>
    <submittedName>
        <fullName evidence="3">Lipoprotein</fullName>
    </submittedName>
</protein>
<dbReference type="InterPro" id="IPR014508">
    <property type="entry name" value="UCP020555_TPR-like"/>
</dbReference>
<dbReference type="EMBL" id="BMCH01000007">
    <property type="protein sequence ID" value="GGC39205.1"/>
    <property type="molecule type" value="Genomic_DNA"/>
</dbReference>
<evidence type="ECO:0000313" key="4">
    <source>
        <dbReference type="Proteomes" id="UP000637769"/>
    </source>
</evidence>
<evidence type="ECO:0000313" key="3">
    <source>
        <dbReference type="EMBL" id="GGC39205.1"/>
    </source>
</evidence>
<dbReference type="Pfam" id="PF16068">
    <property type="entry name" value="DUF4810"/>
    <property type="match status" value="1"/>
</dbReference>
<keyword evidence="4" id="KW-1185">Reference proteome</keyword>
<feature type="region of interest" description="Disordered" evidence="1">
    <location>
        <begin position="126"/>
        <end position="146"/>
    </location>
</feature>
<dbReference type="Proteomes" id="UP000637769">
    <property type="component" value="Unassembled WGS sequence"/>
</dbReference>